<dbReference type="PANTHER" id="PTHR45982:SF1">
    <property type="entry name" value="REGULATOR OF CHROMOSOME CONDENSATION"/>
    <property type="match status" value="1"/>
</dbReference>
<accession>A0A127AW61</accession>
<dbReference type="PANTHER" id="PTHR45982">
    <property type="entry name" value="REGULATOR OF CHROMOSOME CONDENSATION"/>
    <property type="match status" value="1"/>
</dbReference>
<dbReference type="Proteomes" id="UP000203261">
    <property type="component" value="Segment"/>
</dbReference>
<sequence>MGSSTHSHFHVDKDNRVFRSGYGYAYMLGGSMPSGNNYATLEYTELNIGEIKQIDTGYGMTYLLTKDGKLYGLGDNNYYQLSNVIGSGVDSRNPVLIMENVEQVAAGYYHAAILKTNGDVIVLGRCDGGEAGRPAGNYGDRNYVAFSGAKYVAVGSDNTFIIDTKGDLYASGNNSYGSIDPSLATNVYTFTKIDSDVIHVAAGQYFSAYIKTDGKLYSKGRNYYGQLGRSEGWRSNSKFGVGFVMDDVRSVACGYNHMVWVTKDNKVYTAGSNAYNQVSIDDRNDRWEPILVREDGLQVYCGMNYTMVLCADGTLVGCGSSDNGELGINNSYTNYWVELGKDVRFANGASPNYIILTNLSYNTPIHKEDTILQVNVDHVLSQKVQYQIAINGKQYFPQSGWTPLLSTMFTMTKNIAHSELDIGINKVVVFFRDEFGSTSLMFAEITKSNKSPTANIRLSSLSVHKQNVNLSGTITDSEGDKVRYRVLLNGNQKHPSVGFTLFEDSPSIVSYVISNSDLVSGSNNVVVEFEDDLGTRATWSGTVIKSNNSPTVKGEVRGLFLDAELNDLDRDPIQYRILVNGKQIFPENGFTNYTVAPYTINYRIPNDAVNKGTTNVVRIEVQDDVGGFTAREITFIGVESGLIFCDATESFYSTDFGEILKYLDFGTIIAGQTTSAERVWVKNTLGYPVTNVRLNLDQRELDGVDAKAEMSQLDAPFVPSQDLMYDGDLPHGEKISFYVRVATTRQARSGGMFDIYVTADPV</sequence>
<dbReference type="RefSeq" id="YP_009302451.1">
    <property type="nucleotide sequence ID" value="NC_031245.1"/>
</dbReference>
<dbReference type="KEGG" id="vg:29125231"/>
<dbReference type="InterPro" id="IPR000408">
    <property type="entry name" value="Reg_chr_condens"/>
</dbReference>
<reference evidence="1 2" key="1">
    <citation type="submission" date="2015-08" db="EMBL/GenBank/DDBJ databases">
        <authorList>
            <person name="Babu N.S."/>
            <person name="Beckwith C.J."/>
            <person name="Beseler K.G."/>
            <person name="Brison A."/>
            <person name="Carone J.V."/>
            <person name="Caskin T.P."/>
            <person name="Diamond M."/>
            <person name="Durham M.E."/>
            <person name="Foxe J.M."/>
            <person name="Go M."/>
            <person name="Henderson B.A."/>
            <person name="Jones I.B."/>
            <person name="McGettigan J.A."/>
            <person name="Micheletti S.J."/>
            <person name="Nasrallah M.E."/>
            <person name="Ortiz D."/>
            <person name="Piller C.R."/>
            <person name="Privatt S.R."/>
            <person name="Schneider S.L."/>
            <person name="Sharp S."/>
            <person name="Smith T.C."/>
            <person name="Stanton J.D."/>
            <person name="Ullery H.E."/>
            <person name="Wilson R.J."/>
            <person name="Serrano M.G."/>
            <person name="Buck G."/>
            <person name="Lee V."/>
            <person name="Wang Y."/>
            <person name="Carvalho R."/>
            <person name="Voegtly L."/>
            <person name="Shi R."/>
            <person name="Duckworth R."/>
            <person name="Johnson A."/>
            <person name="Loviza R."/>
            <person name="Walstead R."/>
            <person name="Shah Z."/>
            <person name="Kiflezghi M."/>
            <person name="Wade K."/>
            <person name="Ball S.L."/>
            <person name="Bradley K.W."/>
            <person name="Asai D.J."/>
            <person name="Bowman C.A."/>
            <person name="Russell D.A."/>
            <person name="Pope W.H."/>
            <person name="Jacobs-Sera D."/>
            <person name="Hendrix R.W."/>
            <person name="Hatfull G.F."/>
        </authorList>
    </citation>
    <scope>NUCLEOTIDE SEQUENCE [LARGE SCALE GENOMIC DNA]</scope>
</reference>
<dbReference type="Pfam" id="PF13540">
    <property type="entry name" value="RCC1_2"/>
    <property type="match status" value="3"/>
</dbReference>
<dbReference type="EMBL" id="KT624200">
    <property type="protein sequence ID" value="AMM44862.1"/>
    <property type="molecule type" value="Genomic_DNA"/>
</dbReference>
<dbReference type="GeneID" id="29125231"/>
<dbReference type="PROSITE" id="PS50012">
    <property type="entry name" value="RCC1_3"/>
    <property type="match status" value="4"/>
</dbReference>
<organism evidence="1 2">
    <name type="scientific">Bacillus phage SP-15</name>
    <dbReference type="NCBI Taxonomy" id="1792032"/>
    <lineage>
        <taxon>Viruses</taxon>
        <taxon>Duplodnaviria</taxon>
        <taxon>Heunggongvirae</taxon>
        <taxon>Uroviricota</taxon>
        <taxon>Caudoviricetes</taxon>
        <taxon>Thornevirus</taxon>
        <taxon>Thornevirus SP15</taxon>
    </lineage>
</organism>
<evidence type="ECO:0000313" key="1">
    <source>
        <dbReference type="EMBL" id="AMM44862.1"/>
    </source>
</evidence>
<gene>
    <name evidence="1" type="ORF">SP15_063</name>
</gene>
<protein>
    <submittedName>
        <fullName evidence="1">Putative regulator of chromosome condensation</fullName>
    </submittedName>
</protein>
<dbReference type="Gene3D" id="2.130.10.30">
    <property type="entry name" value="Regulator of chromosome condensation 1/beta-lactamase-inhibitor protein II"/>
    <property type="match status" value="2"/>
</dbReference>
<dbReference type="OrthoDB" id="29731at10239"/>
<name>A0A127AW61_9CAUD</name>
<proteinExistence type="predicted"/>
<keyword evidence="2" id="KW-1185">Reference proteome</keyword>
<evidence type="ECO:0000313" key="2">
    <source>
        <dbReference type="Proteomes" id="UP000203261"/>
    </source>
</evidence>
<dbReference type="Pfam" id="PF00415">
    <property type="entry name" value="RCC1"/>
    <property type="match status" value="1"/>
</dbReference>
<dbReference type="InterPro" id="IPR009091">
    <property type="entry name" value="RCC1/BLIP-II"/>
</dbReference>
<dbReference type="InterPro" id="IPR051553">
    <property type="entry name" value="Ran_GTPase-activating"/>
</dbReference>
<dbReference type="SUPFAM" id="SSF50985">
    <property type="entry name" value="RCC1/BLIP-II"/>
    <property type="match status" value="2"/>
</dbReference>